<gene>
    <name evidence="3" type="ORF">JK167_14015</name>
</gene>
<protein>
    <submittedName>
        <fullName evidence="3">Choice-of-anchor A family protein</fullName>
    </submittedName>
</protein>
<feature type="compositionally biased region" description="Polar residues" evidence="1">
    <location>
        <begin position="172"/>
        <end position="181"/>
    </location>
</feature>
<dbReference type="Proteomes" id="UP000676478">
    <property type="component" value="Unassembled WGS sequence"/>
</dbReference>
<reference evidence="3" key="2">
    <citation type="submission" date="2022-09" db="EMBL/GenBank/DDBJ databases">
        <title>Genome-inferred correspondence between phylogeny and metabolic traits in the wild Drosophila gut microbiome.</title>
        <authorList>
            <person name="Bueno E."/>
            <person name="Blow F."/>
            <person name="Douglas A.E."/>
        </authorList>
    </citation>
    <scope>NUCLEOTIDE SEQUENCE</scope>
    <source>
        <strain evidence="3">Dm-2019-70</strain>
    </source>
</reference>
<dbReference type="NCBIfam" id="TIGR04215">
    <property type="entry name" value="choice_anch_A"/>
    <property type="match status" value="1"/>
</dbReference>
<reference evidence="3" key="1">
    <citation type="submission" date="2020-12" db="EMBL/GenBank/DDBJ databases">
        <authorList>
            <person name="Mcmullen J.G."/>
        </authorList>
    </citation>
    <scope>NUCLEOTIDE SEQUENCE</scope>
    <source>
        <strain evidence="3">Dm-2019-70</strain>
    </source>
</reference>
<organism evidence="3 4">
    <name type="scientific">Levilactobacillus brevis</name>
    <name type="common">Lactobacillus brevis</name>
    <dbReference type="NCBI Taxonomy" id="1580"/>
    <lineage>
        <taxon>Bacteria</taxon>
        <taxon>Bacillati</taxon>
        <taxon>Bacillota</taxon>
        <taxon>Bacilli</taxon>
        <taxon>Lactobacillales</taxon>
        <taxon>Lactobacillaceae</taxon>
        <taxon>Levilactobacillus</taxon>
    </lineage>
</organism>
<dbReference type="EMBL" id="JAERKF010000049">
    <property type="protein sequence ID" value="MBS1011901.1"/>
    <property type="molecule type" value="Genomic_DNA"/>
</dbReference>
<accession>A0AA41JUV5</accession>
<evidence type="ECO:0000259" key="2">
    <source>
        <dbReference type="Pfam" id="PF20597"/>
    </source>
</evidence>
<dbReference type="RefSeq" id="WP_211756954.1">
    <property type="nucleotide sequence ID" value="NZ_JAERKF010000049.1"/>
</dbReference>
<feature type="region of interest" description="Disordered" evidence="1">
    <location>
        <begin position="140"/>
        <end position="181"/>
    </location>
</feature>
<evidence type="ECO:0000313" key="3">
    <source>
        <dbReference type="EMBL" id="MBS1011901.1"/>
    </source>
</evidence>
<evidence type="ECO:0000313" key="4">
    <source>
        <dbReference type="Proteomes" id="UP000676478"/>
    </source>
</evidence>
<dbReference type="Pfam" id="PF20597">
    <property type="entry name" value="pAdhesive_15"/>
    <property type="match status" value="1"/>
</dbReference>
<dbReference type="AlphaFoldDB" id="A0AA41JUV5"/>
<sequence length="181" mass="19407">RNIDVSGLKANDNNQTIIDIKASDLEENTPISIKGIAKNSGPIILNVVNNNDDPITGTVNVNSKIQLIYTDGTTRSNHETEDFSDAHILWNFGQSTEVNVNDPFQGSVLAPKADISVGQNLDGNIIGNSVTINAESHRWDFQQGDTPSKPSAPVTPSKPSAPVTPSKPSAPVTRQANRARQ</sequence>
<evidence type="ECO:0000256" key="1">
    <source>
        <dbReference type="SAM" id="MobiDB-lite"/>
    </source>
</evidence>
<proteinExistence type="predicted"/>
<feature type="domain" description="Choice-of-anchor A" evidence="2">
    <location>
        <begin position="6"/>
        <end position="137"/>
    </location>
</feature>
<dbReference type="InterPro" id="IPR026588">
    <property type="entry name" value="Choice_anch_A"/>
</dbReference>
<feature type="non-terminal residue" evidence="3">
    <location>
        <position position="1"/>
    </location>
</feature>
<comment type="caution">
    <text evidence="3">The sequence shown here is derived from an EMBL/GenBank/DDBJ whole genome shotgun (WGS) entry which is preliminary data.</text>
</comment>
<name>A0AA41JUV5_LEVBR</name>